<evidence type="ECO:0008006" key="4">
    <source>
        <dbReference type="Google" id="ProtNLM"/>
    </source>
</evidence>
<dbReference type="SUPFAM" id="SSF57959">
    <property type="entry name" value="Leucine zipper domain"/>
    <property type="match status" value="1"/>
</dbReference>
<proteinExistence type="predicted"/>
<organism evidence="2 3">
    <name type="scientific">Amylocarpus encephaloides</name>
    <dbReference type="NCBI Taxonomy" id="45428"/>
    <lineage>
        <taxon>Eukaryota</taxon>
        <taxon>Fungi</taxon>
        <taxon>Dikarya</taxon>
        <taxon>Ascomycota</taxon>
        <taxon>Pezizomycotina</taxon>
        <taxon>Leotiomycetes</taxon>
        <taxon>Helotiales</taxon>
        <taxon>Helotiales incertae sedis</taxon>
        <taxon>Amylocarpus</taxon>
    </lineage>
</organism>
<sequence length="482" mass="54935">MIDEPRKKGARGGKRSVTHLSDDQLTRKRANDREAQRNIRRRTRERLEYLETNVQEGSSTIEMLFKRNKELQAEVKFLRAQVEKSQPHSAPIASGSIAPELSEGLLMPGKVSLEWMSESHTDVWPTSHGLPLSTHDIPVSDGMFASNPAQGYPPSMQPMGYEQKPMVYDQKPTVYEEENGPEASQKMLTPTTITPVWADPMVFGPTSQAVSQPTPAWSPFHPAFDQPSRFADLQPSGFTDLLNQPPFGNSSCWQAQPSVYAWQFSTKLKAPITLVDQLMFSVIHSQRHLSLHSDTSGEDLLGPFFPPVHLIFNQPGPATTKPPSNLTEVMNRYSEVLSRRGFDLIPEKLASFMCMYRFVQWQISPTYQTYQKLHAWQAPHASQLKIPHPAWMDLPPWGKFRQMVIENQDRYDIPEFQNDYASNLSVNFPHDPILALVFDDGQIKVSPLMETHLSDVGNMSMKKPFVDKYPEFREFCRFEEID</sequence>
<protein>
    <recommendedName>
        <fullName evidence="4">BZIP domain-containing protein</fullName>
    </recommendedName>
</protein>
<dbReference type="AlphaFoldDB" id="A0A9P8C7R8"/>
<keyword evidence="3" id="KW-1185">Reference proteome</keyword>
<dbReference type="Pfam" id="PF11905">
    <property type="entry name" value="DUF3425"/>
    <property type="match status" value="1"/>
</dbReference>
<evidence type="ECO:0000313" key="2">
    <source>
        <dbReference type="EMBL" id="KAG9237088.1"/>
    </source>
</evidence>
<reference evidence="2" key="1">
    <citation type="journal article" date="2021" name="IMA Fungus">
        <title>Genomic characterization of three marine fungi, including Emericellopsis atlantica sp. nov. with signatures of a generalist lifestyle and marine biomass degradation.</title>
        <authorList>
            <person name="Hagestad O.C."/>
            <person name="Hou L."/>
            <person name="Andersen J.H."/>
            <person name="Hansen E.H."/>
            <person name="Altermark B."/>
            <person name="Li C."/>
            <person name="Kuhnert E."/>
            <person name="Cox R.J."/>
            <person name="Crous P.W."/>
            <person name="Spatafora J.W."/>
            <person name="Lail K."/>
            <person name="Amirebrahimi M."/>
            <person name="Lipzen A."/>
            <person name="Pangilinan J."/>
            <person name="Andreopoulos W."/>
            <person name="Hayes R.D."/>
            <person name="Ng V."/>
            <person name="Grigoriev I.V."/>
            <person name="Jackson S.A."/>
            <person name="Sutton T.D.S."/>
            <person name="Dobson A.D.W."/>
            <person name="Rama T."/>
        </authorList>
    </citation>
    <scope>NUCLEOTIDE SEQUENCE</scope>
    <source>
        <strain evidence="2">TRa018bII</strain>
    </source>
</reference>
<feature type="compositionally biased region" description="Basic and acidic residues" evidence="1">
    <location>
        <begin position="20"/>
        <end position="37"/>
    </location>
</feature>
<comment type="caution">
    <text evidence="2">The sequence shown here is derived from an EMBL/GenBank/DDBJ whole genome shotgun (WGS) entry which is preliminary data.</text>
</comment>
<dbReference type="EMBL" id="MU251393">
    <property type="protein sequence ID" value="KAG9237088.1"/>
    <property type="molecule type" value="Genomic_DNA"/>
</dbReference>
<evidence type="ECO:0000256" key="1">
    <source>
        <dbReference type="SAM" id="MobiDB-lite"/>
    </source>
</evidence>
<dbReference type="Gene3D" id="1.20.5.170">
    <property type="match status" value="1"/>
</dbReference>
<accession>A0A9P8C7R8</accession>
<dbReference type="PANTHER" id="PTHR37012:SF2">
    <property type="entry name" value="BZIP DOMAIN-CONTAINING PROTEIN-RELATED"/>
    <property type="match status" value="1"/>
</dbReference>
<dbReference type="PANTHER" id="PTHR37012">
    <property type="entry name" value="B-ZIP TRANSCRIPTION FACTOR (EUROFUNG)-RELATED"/>
    <property type="match status" value="1"/>
</dbReference>
<dbReference type="GO" id="GO:0003700">
    <property type="term" value="F:DNA-binding transcription factor activity"/>
    <property type="evidence" value="ECO:0007669"/>
    <property type="project" value="InterPro"/>
</dbReference>
<dbReference type="OrthoDB" id="3535998at2759"/>
<dbReference type="InterPro" id="IPR021833">
    <property type="entry name" value="DUF3425"/>
</dbReference>
<gene>
    <name evidence="2" type="ORF">BJ875DRAFT_438755</name>
</gene>
<name>A0A9P8C7R8_9HELO</name>
<evidence type="ECO:0000313" key="3">
    <source>
        <dbReference type="Proteomes" id="UP000824998"/>
    </source>
</evidence>
<feature type="compositionally biased region" description="Basic residues" evidence="1">
    <location>
        <begin position="8"/>
        <end position="17"/>
    </location>
</feature>
<dbReference type="InterPro" id="IPR046347">
    <property type="entry name" value="bZIP_sf"/>
</dbReference>
<dbReference type="Proteomes" id="UP000824998">
    <property type="component" value="Unassembled WGS sequence"/>
</dbReference>
<feature type="region of interest" description="Disordered" evidence="1">
    <location>
        <begin position="1"/>
        <end position="39"/>
    </location>
</feature>